<comment type="caution">
    <text evidence="1">The sequence shown here is derived from an EMBL/GenBank/DDBJ whole genome shotgun (WGS) entry which is preliminary data.</text>
</comment>
<gene>
    <name evidence="1" type="ORF">SKAU_G00158150</name>
</gene>
<evidence type="ECO:0000313" key="1">
    <source>
        <dbReference type="EMBL" id="KAJ8359290.1"/>
    </source>
</evidence>
<sequence>MPSVCRVCGLEVARSGSVDSSSALTWWTPASSLAFLRPFVPPARGSLRHAVFVPLPLHVLRAA</sequence>
<name>A0A9Q1FHZ5_SYNKA</name>
<dbReference type="Proteomes" id="UP001152622">
    <property type="component" value="Chromosome 5"/>
</dbReference>
<dbReference type="AlphaFoldDB" id="A0A9Q1FHZ5"/>
<organism evidence="1 2">
    <name type="scientific">Synaphobranchus kaupii</name>
    <name type="common">Kaup's arrowtooth eel</name>
    <dbReference type="NCBI Taxonomy" id="118154"/>
    <lineage>
        <taxon>Eukaryota</taxon>
        <taxon>Metazoa</taxon>
        <taxon>Chordata</taxon>
        <taxon>Craniata</taxon>
        <taxon>Vertebrata</taxon>
        <taxon>Euteleostomi</taxon>
        <taxon>Actinopterygii</taxon>
        <taxon>Neopterygii</taxon>
        <taxon>Teleostei</taxon>
        <taxon>Anguilliformes</taxon>
        <taxon>Synaphobranchidae</taxon>
        <taxon>Synaphobranchus</taxon>
    </lineage>
</organism>
<evidence type="ECO:0000313" key="2">
    <source>
        <dbReference type="Proteomes" id="UP001152622"/>
    </source>
</evidence>
<reference evidence="1" key="1">
    <citation type="journal article" date="2023" name="Science">
        <title>Genome structures resolve the early diversification of teleost fishes.</title>
        <authorList>
            <person name="Parey E."/>
            <person name="Louis A."/>
            <person name="Montfort J."/>
            <person name="Bouchez O."/>
            <person name="Roques C."/>
            <person name="Iampietro C."/>
            <person name="Lluch J."/>
            <person name="Castinel A."/>
            <person name="Donnadieu C."/>
            <person name="Desvignes T."/>
            <person name="Floi Bucao C."/>
            <person name="Jouanno E."/>
            <person name="Wen M."/>
            <person name="Mejri S."/>
            <person name="Dirks R."/>
            <person name="Jansen H."/>
            <person name="Henkel C."/>
            <person name="Chen W.J."/>
            <person name="Zahm M."/>
            <person name="Cabau C."/>
            <person name="Klopp C."/>
            <person name="Thompson A.W."/>
            <person name="Robinson-Rechavi M."/>
            <person name="Braasch I."/>
            <person name="Lecointre G."/>
            <person name="Bobe J."/>
            <person name="Postlethwait J.H."/>
            <person name="Berthelot C."/>
            <person name="Roest Crollius H."/>
            <person name="Guiguen Y."/>
        </authorList>
    </citation>
    <scope>NUCLEOTIDE SEQUENCE</scope>
    <source>
        <strain evidence="1">WJC10195</strain>
    </source>
</reference>
<keyword evidence="2" id="KW-1185">Reference proteome</keyword>
<protein>
    <submittedName>
        <fullName evidence="1">Uncharacterized protein</fullName>
    </submittedName>
</protein>
<accession>A0A9Q1FHZ5</accession>
<proteinExistence type="predicted"/>
<dbReference type="EMBL" id="JAINUF010000005">
    <property type="protein sequence ID" value="KAJ8359290.1"/>
    <property type="molecule type" value="Genomic_DNA"/>
</dbReference>